<gene>
    <name evidence="1" type="ORF">GBA63_01710</name>
</gene>
<dbReference type="EMBL" id="CP045119">
    <property type="protein sequence ID" value="QIN81483.1"/>
    <property type="molecule type" value="Genomic_DNA"/>
</dbReference>
<dbReference type="Proteomes" id="UP000501452">
    <property type="component" value="Chromosome"/>
</dbReference>
<keyword evidence="2" id="KW-1185">Reference proteome</keyword>
<sequence length="115" mass="12826">MRILVTVKPKMYRETLALALHEHRPDAEVMIASADSLDGQVRDFAPDLLVRNDNDGLSPEDFVGIACRIEVLFSDGMDVRVNLDGRVREIKDMGVADLLAVLDEVEEFISTEPVD</sequence>
<organism evidence="1 2">
    <name type="scientific">Rubrobacter tropicus</name>
    <dbReference type="NCBI Taxonomy" id="2653851"/>
    <lineage>
        <taxon>Bacteria</taxon>
        <taxon>Bacillati</taxon>
        <taxon>Actinomycetota</taxon>
        <taxon>Rubrobacteria</taxon>
        <taxon>Rubrobacterales</taxon>
        <taxon>Rubrobacteraceae</taxon>
        <taxon>Rubrobacter</taxon>
    </lineage>
</organism>
<evidence type="ECO:0000313" key="1">
    <source>
        <dbReference type="EMBL" id="QIN81483.1"/>
    </source>
</evidence>
<accession>A0A6G8Q4W5</accession>
<name>A0A6G8Q4W5_9ACTN</name>
<proteinExistence type="predicted"/>
<evidence type="ECO:0000313" key="2">
    <source>
        <dbReference type="Proteomes" id="UP000501452"/>
    </source>
</evidence>
<protein>
    <submittedName>
        <fullName evidence="1">Uncharacterized protein</fullName>
    </submittedName>
</protein>
<dbReference type="AlphaFoldDB" id="A0A6G8Q4W5"/>
<dbReference type="RefSeq" id="WP_166172906.1">
    <property type="nucleotide sequence ID" value="NZ_CP045119.1"/>
</dbReference>
<reference evidence="1 2" key="1">
    <citation type="submission" date="2019-10" db="EMBL/GenBank/DDBJ databases">
        <title>Rubrobacter sp nov SCSIO 52090 isolated from a deep-sea sediment in the South China Sea.</title>
        <authorList>
            <person name="Chen R.W."/>
        </authorList>
    </citation>
    <scope>NUCLEOTIDE SEQUENCE [LARGE SCALE GENOMIC DNA]</scope>
    <source>
        <strain evidence="1 2">SCSIO 52909</strain>
    </source>
</reference>
<dbReference type="KEGG" id="rub:GBA63_01710"/>